<accession>A0A8T0IZ63</accession>
<keyword evidence="2" id="KW-1185">Reference proteome</keyword>
<dbReference type="Proteomes" id="UP000822688">
    <property type="component" value="Chromosome 2"/>
</dbReference>
<evidence type="ECO:0000313" key="1">
    <source>
        <dbReference type="EMBL" id="KAG0587663.1"/>
    </source>
</evidence>
<proteinExistence type="predicted"/>
<reference evidence="1" key="1">
    <citation type="submission" date="2020-06" db="EMBL/GenBank/DDBJ databases">
        <title>WGS assembly of Ceratodon purpureus strain R40.</title>
        <authorList>
            <person name="Carey S.B."/>
            <person name="Jenkins J."/>
            <person name="Shu S."/>
            <person name="Lovell J.T."/>
            <person name="Sreedasyam A."/>
            <person name="Maumus F."/>
            <person name="Tiley G.P."/>
            <person name="Fernandez-Pozo N."/>
            <person name="Barry K."/>
            <person name="Chen C."/>
            <person name="Wang M."/>
            <person name="Lipzen A."/>
            <person name="Daum C."/>
            <person name="Saski C.A."/>
            <person name="Payton A.C."/>
            <person name="Mcbreen J.C."/>
            <person name="Conrad R.E."/>
            <person name="Kollar L.M."/>
            <person name="Olsson S."/>
            <person name="Huttunen S."/>
            <person name="Landis J.B."/>
            <person name="Wickett N.J."/>
            <person name="Johnson M.G."/>
            <person name="Rensing S.A."/>
            <person name="Grimwood J."/>
            <person name="Schmutz J."/>
            <person name="Mcdaniel S.F."/>
        </authorList>
    </citation>
    <scope>NUCLEOTIDE SEQUENCE</scope>
    <source>
        <strain evidence="1">R40</strain>
    </source>
</reference>
<evidence type="ECO:0000313" key="2">
    <source>
        <dbReference type="Proteomes" id="UP000822688"/>
    </source>
</evidence>
<name>A0A8T0IZ63_CERPU</name>
<sequence length="85" mass="9621">MKESVGSRGTGTFIQIVIDIYRCGHRLSSRREFSRAGGRYGIAGWMLDFFSADDYNVLDNPLIMFELKYSRGMYTNGTIMSYAGT</sequence>
<gene>
    <name evidence="1" type="ORF">KC19_2G181600</name>
</gene>
<dbReference type="EMBL" id="CM026422">
    <property type="protein sequence ID" value="KAG0587663.1"/>
    <property type="molecule type" value="Genomic_DNA"/>
</dbReference>
<comment type="caution">
    <text evidence="1">The sequence shown here is derived from an EMBL/GenBank/DDBJ whole genome shotgun (WGS) entry which is preliminary data.</text>
</comment>
<protein>
    <submittedName>
        <fullName evidence="1">Uncharacterized protein</fullName>
    </submittedName>
</protein>
<dbReference type="AlphaFoldDB" id="A0A8T0IZ63"/>
<organism evidence="1 2">
    <name type="scientific">Ceratodon purpureus</name>
    <name type="common">Fire moss</name>
    <name type="synonym">Dicranum purpureum</name>
    <dbReference type="NCBI Taxonomy" id="3225"/>
    <lineage>
        <taxon>Eukaryota</taxon>
        <taxon>Viridiplantae</taxon>
        <taxon>Streptophyta</taxon>
        <taxon>Embryophyta</taxon>
        <taxon>Bryophyta</taxon>
        <taxon>Bryophytina</taxon>
        <taxon>Bryopsida</taxon>
        <taxon>Dicranidae</taxon>
        <taxon>Pseudoditrichales</taxon>
        <taxon>Ditrichaceae</taxon>
        <taxon>Ceratodon</taxon>
    </lineage>
</organism>